<reference evidence="1" key="1">
    <citation type="journal article" date="2022" name="IScience">
        <title>Evolution of zygomycete secretomes and the origins of terrestrial fungal ecologies.</title>
        <authorList>
            <person name="Chang Y."/>
            <person name="Wang Y."/>
            <person name="Mondo S."/>
            <person name="Ahrendt S."/>
            <person name="Andreopoulos W."/>
            <person name="Barry K."/>
            <person name="Beard J."/>
            <person name="Benny G.L."/>
            <person name="Blankenship S."/>
            <person name="Bonito G."/>
            <person name="Cuomo C."/>
            <person name="Desiro A."/>
            <person name="Gervers K.A."/>
            <person name="Hundley H."/>
            <person name="Kuo A."/>
            <person name="LaButti K."/>
            <person name="Lang B.F."/>
            <person name="Lipzen A."/>
            <person name="O'Donnell K."/>
            <person name="Pangilinan J."/>
            <person name="Reynolds N."/>
            <person name="Sandor L."/>
            <person name="Smith M.E."/>
            <person name="Tsang A."/>
            <person name="Grigoriev I.V."/>
            <person name="Stajich J.E."/>
            <person name="Spatafora J.W."/>
        </authorList>
    </citation>
    <scope>NUCLEOTIDE SEQUENCE</scope>
    <source>
        <strain evidence="1">RSA 2281</strain>
    </source>
</reference>
<protein>
    <submittedName>
        <fullName evidence="1">Uncharacterized protein</fullName>
    </submittedName>
</protein>
<keyword evidence="2" id="KW-1185">Reference proteome</keyword>
<gene>
    <name evidence="1" type="ORF">BDA99DRAFT_535172</name>
</gene>
<organism evidence="1 2">
    <name type="scientific">Phascolomyces articulosus</name>
    <dbReference type="NCBI Taxonomy" id="60185"/>
    <lineage>
        <taxon>Eukaryota</taxon>
        <taxon>Fungi</taxon>
        <taxon>Fungi incertae sedis</taxon>
        <taxon>Mucoromycota</taxon>
        <taxon>Mucoromycotina</taxon>
        <taxon>Mucoromycetes</taxon>
        <taxon>Mucorales</taxon>
        <taxon>Lichtheimiaceae</taxon>
        <taxon>Phascolomyces</taxon>
    </lineage>
</organism>
<dbReference type="EMBL" id="JAIXMP010000008">
    <property type="protein sequence ID" value="KAI9269097.1"/>
    <property type="molecule type" value="Genomic_DNA"/>
</dbReference>
<dbReference type="AlphaFoldDB" id="A0AAD5KF60"/>
<proteinExistence type="predicted"/>
<evidence type="ECO:0000313" key="1">
    <source>
        <dbReference type="EMBL" id="KAI9269097.1"/>
    </source>
</evidence>
<dbReference type="Proteomes" id="UP001209540">
    <property type="component" value="Unassembled WGS sequence"/>
</dbReference>
<reference evidence="1" key="2">
    <citation type="submission" date="2023-02" db="EMBL/GenBank/DDBJ databases">
        <authorList>
            <consortium name="DOE Joint Genome Institute"/>
            <person name="Mondo S.J."/>
            <person name="Chang Y."/>
            <person name="Wang Y."/>
            <person name="Ahrendt S."/>
            <person name="Andreopoulos W."/>
            <person name="Barry K."/>
            <person name="Beard J."/>
            <person name="Benny G.L."/>
            <person name="Blankenship S."/>
            <person name="Bonito G."/>
            <person name="Cuomo C."/>
            <person name="Desiro A."/>
            <person name="Gervers K.A."/>
            <person name="Hundley H."/>
            <person name="Kuo A."/>
            <person name="LaButti K."/>
            <person name="Lang B.F."/>
            <person name="Lipzen A."/>
            <person name="O'Donnell K."/>
            <person name="Pangilinan J."/>
            <person name="Reynolds N."/>
            <person name="Sandor L."/>
            <person name="Smith M.W."/>
            <person name="Tsang A."/>
            <person name="Grigoriev I.V."/>
            <person name="Stajich J.E."/>
            <person name="Spatafora J.W."/>
        </authorList>
    </citation>
    <scope>NUCLEOTIDE SEQUENCE</scope>
    <source>
        <strain evidence="1">RSA 2281</strain>
    </source>
</reference>
<sequence length="103" mass="11499">MLGQDGGEAIHPRIKPTQTCWNYACRIAGKGLLGNSGSQRNNETGQFAKDASVIYKRLKEDPQLMDEYTKEMDNSIKTTTDIEKKATENGLRYCNETPDGEIV</sequence>
<name>A0AAD5KF60_9FUNG</name>
<evidence type="ECO:0000313" key="2">
    <source>
        <dbReference type="Proteomes" id="UP001209540"/>
    </source>
</evidence>
<comment type="caution">
    <text evidence="1">The sequence shown here is derived from an EMBL/GenBank/DDBJ whole genome shotgun (WGS) entry which is preliminary data.</text>
</comment>
<accession>A0AAD5KF60</accession>